<dbReference type="OrthoDB" id="1875751at2759"/>
<sequence length="450" mass="48672">MMNNSKMEASTSSSKIFVGGLNLMTNEIGLKQYFSQFGTVENTHIKRDEQHRSKGFAVVSFSCPSDVEEVLAYDGDHFLDGHRIDPKRFDFDAYTGATHQEDDNCKMFVGGLNPITTEEDIKQYFGKYGTVRSVLLKRDPLTGKCRGFAFVVFGNAETAAQILHETQHVIKGKLVECKAFKGKPGKIFVGGIHRDCSVEDVKEYFCQFGLITEFVMPQDKERGTHKGYCFITYENENAARQCLQKDTRPVLKGKALDVKKAVPQEKQSEDGSASVALAGAGNMMYGQQPGAYATPPVMNHGPAMGSIPRPGVPRPGVRPRATFQNSAGNPGTGQGGCPYCGSSNPVINPPQLWPPIPQPQVPQQPTGQAMVSAANNHVGGYEAEMYDASSAMYGYGQPPAPNPSGAQGNMSQQFAGYGGYVNAVPGPVANIRGRGRGMPARGLGVRPKPY</sequence>
<keyword evidence="2" id="KW-0694">RNA-binding</keyword>
<protein>
    <submittedName>
        <fullName evidence="3">Uncharacterized protein</fullName>
    </submittedName>
</protein>
<dbReference type="AlphaFoldDB" id="A0A7R8WFL0"/>
<keyword evidence="1" id="KW-0677">Repeat</keyword>
<organism evidence="3">
    <name type="scientific">Cyprideis torosa</name>
    <dbReference type="NCBI Taxonomy" id="163714"/>
    <lineage>
        <taxon>Eukaryota</taxon>
        <taxon>Metazoa</taxon>
        <taxon>Ecdysozoa</taxon>
        <taxon>Arthropoda</taxon>
        <taxon>Crustacea</taxon>
        <taxon>Oligostraca</taxon>
        <taxon>Ostracoda</taxon>
        <taxon>Podocopa</taxon>
        <taxon>Podocopida</taxon>
        <taxon>Cytherocopina</taxon>
        <taxon>Cytheroidea</taxon>
        <taxon>Cytherideidae</taxon>
        <taxon>Cyprideis</taxon>
    </lineage>
</organism>
<dbReference type="SMART" id="SM00360">
    <property type="entry name" value="RRM"/>
    <property type="match status" value="3"/>
</dbReference>
<gene>
    <name evidence="3" type="ORF">CTOB1V02_LOCUS7330</name>
</gene>
<dbReference type="SUPFAM" id="SSF54928">
    <property type="entry name" value="RNA-binding domain, RBD"/>
    <property type="match status" value="3"/>
</dbReference>
<dbReference type="Pfam" id="PF00076">
    <property type="entry name" value="RRM_1"/>
    <property type="match status" value="3"/>
</dbReference>
<evidence type="ECO:0000313" key="3">
    <source>
        <dbReference type="EMBL" id="CAD7229460.1"/>
    </source>
</evidence>
<dbReference type="EMBL" id="OB662076">
    <property type="protein sequence ID" value="CAD7229460.1"/>
    <property type="molecule type" value="Genomic_DNA"/>
</dbReference>
<dbReference type="GO" id="GO:0006417">
    <property type="term" value="P:regulation of translation"/>
    <property type="evidence" value="ECO:0007669"/>
    <property type="project" value="TreeGrafter"/>
</dbReference>
<name>A0A7R8WFL0_9CRUS</name>
<dbReference type="PROSITE" id="PS50102">
    <property type="entry name" value="RRM"/>
    <property type="match status" value="3"/>
</dbReference>
<proteinExistence type="predicted"/>
<dbReference type="InterPro" id="IPR000504">
    <property type="entry name" value="RRM_dom"/>
</dbReference>
<dbReference type="InterPro" id="IPR035979">
    <property type="entry name" value="RBD_domain_sf"/>
</dbReference>
<dbReference type="GO" id="GO:0003729">
    <property type="term" value="F:mRNA binding"/>
    <property type="evidence" value="ECO:0007669"/>
    <property type="project" value="TreeGrafter"/>
</dbReference>
<dbReference type="InterPro" id="IPR012677">
    <property type="entry name" value="Nucleotide-bd_a/b_plait_sf"/>
</dbReference>
<reference evidence="3" key="1">
    <citation type="submission" date="2020-11" db="EMBL/GenBank/DDBJ databases">
        <authorList>
            <person name="Tran Van P."/>
        </authorList>
    </citation>
    <scope>NUCLEOTIDE SEQUENCE</scope>
</reference>
<evidence type="ECO:0000256" key="2">
    <source>
        <dbReference type="ARBA" id="ARBA00022884"/>
    </source>
</evidence>
<accession>A0A7R8WFL0</accession>
<dbReference type="Gene3D" id="3.30.70.330">
    <property type="match status" value="3"/>
</dbReference>
<evidence type="ECO:0000256" key="1">
    <source>
        <dbReference type="ARBA" id="ARBA00022737"/>
    </source>
</evidence>
<dbReference type="PANTHER" id="PTHR48032">
    <property type="entry name" value="RNA-BINDING PROTEIN MUSASHI HOMOLOG RBP6"/>
    <property type="match status" value="1"/>
</dbReference>
<dbReference type="PANTHER" id="PTHR48032:SF6">
    <property type="entry name" value="RNA-BINDING (RRM_RBD_RNP MOTIFS) FAMILY PROTEIN"/>
    <property type="match status" value="1"/>
</dbReference>